<reference evidence="1" key="1">
    <citation type="submission" date="2014-09" db="EMBL/GenBank/DDBJ databases">
        <authorList>
            <person name="Magalhaes I.L.F."/>
            <person name="Oliveira U."/>
            <person name="Santos F.R."/>
            <person name="Vidigal T.H.D.A."/>
            <person name="Brescovit A.D."/>
            <person name="Santos A.J."/>
        </authorList>
    </citation>
    <scope>NUCLEOTIDE SEQUENCE</scope>
    <source>
        <tissue evidence="1">Shoot tissue taken approximately 20 cm above the soil surface</tissue>
    </source>
</reference>
<accession>A0A0A8YQJ7</accession>
<evidence type="ECO:0000313" key="1">
    <source>
        <dbReference type="EMBL" id="JAD28631.1"/>
    </source>
</evidence>
<protein>
    <submittedName>
        <fullName evidence="1">Uncharacterized protein</fullName>
    </submittedName>
</protein>
<organism evidence="1">
    <name type="scientific">Arundo donax</name>
    <name type="common">Giant reed</name>
    <name type="synonym">Donax arundinaceus</name>
    <dbReference type="NCBI Taxonomy" id="35708"/>
    <lineage>
        <taxon>Eukaryota</taxon>
        <taxon>Viridiplantae</taxon>
        <taxon>Streptophyta</taxon>
        <taxon>Embryophyta</taxon>
        <taxon>Tracheophyta</taxon>
        <taxon>Spermatophyta</taxon>
        <taxon>Magnoliopsida</taxon>
        <taxon>Liliopsida</taxon>
        <taxon>Poales</taxon>
        <taxon>Poaceae</taxon>
        <taxon>PACMAD clade</taxon>
        <taxon>Arundinoideae</taxon>
        <taxon>Arundineae</taxon>
        <taxon>Arundo</taxon>
    </lineage>
</organism>
<reference evidence="1" key="2">
    <citation type="journal article" date="2015" name="Data Brief">
        <title>Shoot transcriptome of the giant reed, Arundo donax.</title>
        <authorList>
            <person name="Barrero R.A."/>
            <person name="Guerrero F.D."/>
            <person name="Moolhuijzen P."/>
            <person name="Goolsby J.A."/>
            <person name="Tidwell J."/>
            <person name="Bellgard S.E."/>
            <person name="Bellgard M.I."/>
        </authorList>
    </citation>
    <scope>NUCLEOTIDE SEQUENCE</scope>
    <source>
        <tissue evidence="1">Shoot tissue taken approximately 20 cm above the soil surface</tissue>
    </source>
</reference>
<proteinExistence type="predicted"/>
<dbReference type="EMBL" id="GBRH01269264">
    <property type="protein sequence ID" value="JAD28631.1"/>
    <property type="molecule type" value="Transcribed_RNA"/>
</dbReference>
<sequence>MWVSDSVDFFDTANNTRNSTRVSELDTNIGCLTRQKILDMGVRVTRKII</sequence>
<dbReference type="AlphaFoldDB" id="A0A0A8YQJ7"/>
<name>A0A0A8YQJ7_ARUDO</name>